<sequence>MSSTKTQSTMVNNKLTAPATDGQSLSAETADEPATSSGFNYEPFRYEIRPEEVHMAAQRYAAWLKSHGINDPFEADKLFAAKSGAPSTTDTRN</sequence>
<dbReference type="AlphaFoldDB" id="A0A8H3E4C5"/>
<proteinExistence type="predicted"/>
<evidence type="ECO:0000256" key="1">
    <source>
        <dbReference type="SAM" id="MobiDB-lite"/>
    </source>
</evidence>
<comment type="caution">
    <text evidence="2">The sequence shown here is derived from an EMBL/GenBank/DDBJ whole genome shotgun (WGS) entry which is preliminary data.</text>
</comment>
<reference evidence="2" key="1">
    <citation type="submission" date="2021-01" db="EMBL/GenBank/DDBJ databases">
        <authorList>
            <person name="Kaushik A."/>
        </authorList>
    </citation>
    <scope>NUCLEOTIDE SEQUENCE</scope>
    <source>
        <strain evidence="2">AG5</strain>
    </source>
</reference>
<feature type="compositionally biased region" description="Polar residues" evidence="1">
    <location>
        <begin position="1"/>
        <end position="27"/>
    </location>
</feature>
<dbReference type="EMBL" id="CAJNJQ010003174">
    <property type="protein sequence ID" value="CAE7193278.1"/>
    <property type="molecule type" value="Genomic_DNA"/>
</dbReference>
<dbReference type="Proteomes" id="UP000663827">
    <property type="component" value="Unassembled WGS sequence"/>
</dbReference>
<evidence type="ECO:0000313" key="2">
    <source>
        <dbReference type="EMBL" id="CAE7193278.1"/>
    </source>
</evidence>
<protein>
    <submittedName>
        <fullName evidence="2">Uncharacterized protein</fullName>
    </submittedName>
</protein>
<name>A0A8H3E4C5_9AGAM</name>
<feature type="region of interest" description="Disordered" evidence="1">
    <location>
        <begin position="1"/>
        <end position="40"/>
    </location>
</feature>
<accession>A0A8H3E4C5</accession>
<organism evidence="2 3">
    <name type="scientific">Rhizoctonia solani</name>
    <dbReference type="NCBI Taxonomy" id="456999"/>
    <lineage>
        <taxon>Eukaryota</taxon>
        <taxon>Fungi</taxon>
        <taxon>Dikarya</taxon>
        <taxon>Basidiomycota</taxon>
        <taxon>Agaricomycotina</taxon>
        <taxon>Agaricomycetes</taxon>
        <taxon>Cantharellales</taxon>
        <taxon>Ceratobasidiaceae</taxon>
        <taxon>Rhizoctonia</taxon>
    </lineage>
</organism>
<gene>
    <name evidence="2" type="ORF">RDB_LOCUS130102</name>
</gene>
<evidence type="ECO:0000313" key="3">
    <source>
        <dbReference type="Proteomes" id="UP000663827"/>
    </source>
</evidence>